<proteinExistence type="predicted"/>
<dbReference type="Proteomes" id="UP000645517">
    <property type="component" value="Unassembled WGS sequence"/>
</dbReference>
<protein>
    <recommendedName>
        <fullName evidence="5">Type III restriction protein res subunit</fullName>
    </recommendedName>
</protein>
<organism evidence="3 4">
    <name type="scientific">Deinococcus daejeonensis</name>
    <dbReference type="NCBI Taxonomy" id="1007098"/>
    <lineage>
        <taxon>Bacteria</taxon>
        <taxon>Thermotogati</taxon>
        <taxon>Deinococcota</taxon>
        <taxon>Deinococci</taxon>
        <taxon>Deinococcales</taxon>
        <taxon>Deinococcaceae</taxon>
        <taxon>Deinococcus</taxon>
    </lineage>
</organism>
<dbReference type="Pfam" id="PF13091">
    <property type="entry name" value="PLDc_2"/>
    <property type="match status" value="1"/>
</dbReference>
<dbReference type="Pfam" id="PF04851">
    <property type="entry name" value="ResIII"/>
    <property type="match status" value="1"/>
</dbReference>
<dbReference type="InterPro" id="IPR050742">
    <property type="entry name" value="Helicase_Restrict-Modif_Enz"/>
</dbReference>
<dbReference type="SMART" id="SM00487">
    <property type="entry name" value="DEXDc"/>
    <property type="match status" value="1"/>
</dbReference>
<dbReference type="PANTHER" id="PTHR47396:SF1">
    <property type="entry name" value="ATP-DEPENDENT HELICASE IRC3-RELATED"/>
    <property type="match status" value="1"/>
</dbReference>
<evidence type="ECO:0000313" key="4">
    <source>
        <dbReference type="Proteomes" id="UP000645517"/>
    </source>
</evidence>
<dbReference type="PANTHER" id="PTHR47396">
    <property type="entry name" value="TYPE I RESTRICTION ENZYME ECOKI R PROTEIN"/>
    <property type="match status" value="1"/>
</dbReference>
<dbReference type="CDD" id="cd18799">
    <property type="entry name" value="SF2_C_EcoAI-like"/>
    <property type="match status" value="1"/>
</dbReference>
<accession>A0ABQ2JEM8</accession>
<dbReference type="Gene3D" id="3.40.50.300">
    <property type="entry name" value="P-loop containing nucleotide triphosphate hydrolases"/>
    <property type="match status" value="2"/>
</dbReference>
<dbReference type="PROSITE" id="PS51194">
    <property type="entry name" value="HELICASE_CTER"/>
    <property type="match status" value="1"/>
</dbReference>
<dbReference type="InterPro" id="IPR006935">
    <property type="entry name" value="Helicase/UvrB_N"/>
</dbReference>
<dbReference type="InterPro" id="IPR014001">
    <property type="entry name" value="Helicase_ATP-bd"/>
</dbReference>
<dbReference type="InterPro" id="IPR025202">
    <property type="entry name" value="PLD-like_dom"/>
</dbReference>
<evidence type="ECO:0000259" key="2">
    <source>
        <dbReference type="PROSITE" id="PS51194"/>
    </source>
</evidence>
<feature type="domain" description="Helicase C-terminal" evidence="2">
    <location>
        <begin position="416"/>
        <end position="563"/>
    </location>
</feature>
<gene>
    <name evidence="3" type="ORF">GCM10010842_36140</name>
</gene>
<dbReference type="InterPro" id="IPR001650">
    <property type="entry name" value="Helicase_C-like"/>
</dbReference>
<dbReference type="Pfam" id="PF00271">
    <property type="entry name" value="Helicase_C"/>
    <property type="match status" value="1"/>
</dbReference>
<dbReference type="Pfam" id="PF11907">
    <property type="entry name" value="DUF3427"/>
    <property type="match status" value="1"/>
</dbReference>
<dbReference type="SMART" id="SM00490">
    <property type="entry name" value="HELICc"/>
    <property type="match status" value="1"/>
</dbReference>
<comment type="caution">
    <text evidence="3">The sequence shown here is derived from an EMBL/GenBank/DDBJ whole genome shotgun (WGS) entry which is preliminary data.</text>
</comment>
<reference evidence="4" key="1">
    <citation type="journal article" date="2019" name="Int. J. Syst. Evol. Microbiol.">
        <title>The Global Catalogue of Microorganisms (GCM) 10K type strain sequencing project: providing services to taxonomists for standard genome sequencing and annotation.</title>
        <authorList>
            <consortium name="The Broad Institute Genomics Platform"/>
            <consortium name="The Broad Institute Genome Sequencing Center for Infectious Disease"/>
            <person name="Wu L."/>
            <person name="Ma J."/>
        </authorList>
    </citation>
    <scope>NUCLEOTIDE SEQUENCE [LARGE SCALE GENOMIC DNA]</scope>
    <source>
        <strain evidence="4">JCM 16918</strain>
    </source>
</reference>
<dbReference type="CDD" id="cd18032">
    <property type="entry name" value="DEXHc_RE_I_III_res"/>
    <property type="match status" value="1"/>
</dbReference>
<dbReference type="EMBL" id="BMOR01000030">
    <property type="protein sequence ID" value="GGN46003.1"/>
    <property type="molecule type" value="Genomic_DNA"/>
</dbReference>
<dbReference type="SUPFAM" id="SSF56024">
    <property type="entry name" value="Phospholipase D/nuclease"/>
    <property type="match status" value="1"/>
</dbReference>
<evidence type="ECO:0000313" key="3">
    <source>
        <dbReference type="EMBL" id="GGN46003.1"/>
    </source>
</evidence>
<dbReference type="SUPFAM" id="SSF52540">
    <property type="entry name" value="P-loop containing nucleoside triphosphate hydrolases"/>
    <property type="match status" value="1"/>
</dbReference>
<sequence length="925" mass="103430">MTPRHALNTPTTAYMGDVLREALQGAEDVHVAVSFLRFSGLSLFLDDLRAFTARGGRLKVIVSTYLNVSQPAAIRVLAGLPGAEVRMQTGPQGFHAKYYMFRRAGRGRSCWVGSSNFTKNGLFTSVEWNTRHDDPHMVDECESLFAELWARPDVVPVTDAALHTYEQSFRAALLSSPPPALLRTSAPRPNPAQLEALGALARLRREGVVRAAVIAATGLGKTFLAAFDAAEMARERGGGPRRFSVLFLAHREEILQQARATYERVHPDLSTGLLVSGQRPGDADVVFATVQSLLGRPDLLERTYDQVVVDEFHHAAAPTYAQVLGRLTYRFLLGLTATPERADGHDVLRICDYNVAYEVRLPEAIGRGWLVPFHYFGIADTVDYAPVPWRNGQFDPAALEHALMLESRTDLILRHALEKGYDGRRRATVGFCAGVRHARYMASTLANRGFAAAAVTGSTPPAERLRLYDAFTDPGHDLEWLFVADVLNEGVDLPAINSLLFLRPTQSPGLFLQQLGRGLRPHPETEVLTVLDFVGHHRNALMPLQALGSEAQRFLGPRLTRPSLAFTPPRDCAIILEDRTEEVLLKVRRELPASSGKQAHRDAYRRLREEIGGPPAIMDFWGRPDVPEFREIRRTFGSWIECRLDMGDADEWERQALREPPVAALLRAAETNLQAQRVSPYAALWALVSFPERWETAVDAFYDRFPGWAAERDVDAARALATLEKKPAFRTLLRDGALVPELRRRLQDDPRLAREVERRLEYTLAGDHAERHGGVLRTPDALVRYRGYRRSEIVNHLGVQYDPARHNTGVIRVDRDIALLTQLDTRDARDAHHYQNRILEDLQHISWESQNRQVPDGGSGQAVTEHRRLGHVLHLFVQPGGENLYVYLGPVDVTEVRGRAPFTAVLRLSERLPPAVRQVMGVSGP</sequence>
<evidence type="ECO:0000259" key="1">
    <source>
        <dbReference type="PROSITE" id="PS51192"/>
    </source>
</evidence>
<feature type="domain" description="Helicase ATP-binding" evidence="1">
    <location>
        <begin position="202"/>
        <end position="357"/>
    </location>
</feature>
<dbReference type="InterPro" id="IPR021835">
    <property type="entry name" value="DUF3427"/>
</dbReference>
<dbReference type="PROSITE" id="PS51192">
    <property type="entry name" value="HELICASE_ATP_BIND_1"/>
    <property type="match status" value="1"/>
</dbReference>
<evidence type="ECO:0008006" key="5">
    <source>
        <dbReference type="Google" id="ProtNLM"/>
    </source>
</evidence>
<dbReference type="InterPro" id="IPR027417">
    <property type="entry name" value="P-loop_NTPase"/>
</dbReference>
<dbReference type="Gene3D" id="3.30.870.10">
    <property type="entry name" value="Endonuclease Chain A"/>
    <property type="match status" value="1"/>
</dbReference>
<keyword evidence="4" id="KW-1185">Reference proteome</keyword>
<name>A0ABQ2JEM8_9DEIO</name>